<dbReference type="AlphaFoldDB" id="A0A9P1C4L9"/>
<dbReference type="InterPro" id="IPR001807">
    <property type="entry name" value="ClC"/>
</dbReference>
<dbReference type="GO" id="GO:0005509">
    <property type="term" value="F:calcium ion binding"/>
    <property type="evidence" value="ECO:0007669"/>
    <property type="project" value="InterPro"/>
</dbReference>
<accession>A0A9P1C4L9</accession>
<comment type="subcellular location">
    <subcellularLocation>
        <location evidence="1">Membrane</location>
        <topology evidence="1">Multi-pass membrane protein</topology>
    </subcellularLocation>
</comment>
<dbReference type="CDD" id="cd00400">
    <property type="entry name" value="Voltage_gated_ClC"/>
    <property type="match status" value="1"/>
</dbReference>
<gene>
    <name evidence="13" type="ORF">C1SCF055_LOCUS12137</name>
</gene>
<dbReference type="Pfam" id="PF06108">
    <property type="entry name" value="DUF952"/>
    <property type="match status" value="2"/>
</dbReference>
<dbReference type="Gene3D" id="2.60.120.10">
    <property type="entry name" value="Jelly Rolls"/>
    <property type="match status" value="1"/>
</dbReference>
<evidence type="ECO:0000256" key="8">
    <source>
        <dbReference type="ARBA" id="ARBA00023214"/>
    </source>
</evidence>
<comment type="caution">
    <text evidence="13">The sequence shown here is derived from an EMBL/GenBank/DDBJ whole genome shotgun (WGS) entry which is preliminary data.</text>
</comment>
<dbReference type="Gene3D" id="1.10.3080.10">
    <property type="entry name" value="Clc chloride channel"/>
    <property type="match status" value="1"/>
</dbReference>
<feature type="transmembrane region" description="Helical" evidence="11">
    <location>
        <begin position="143"/>
        <end position="163"/>
    </location>
</feature>
<evidence type="ECO:0000256" key="1">
    <source>
        <dbReference type="ARBA" id="ARBA00004141"/>
    </source>
</evidence>
<dbReference type="PROSITE" id="PS00018">
    <property type="entry name" value="EF_HAND_1"/>
    <property type="match status" value="1"/>
</dbReference>
<evidence type="ECO:0000313" key="14">
    <source>
        <dbReference type="EMBL" id="CAL4771924.1"/>
    </source>
</evidence>
<reference evidence="13" key="1">
    <citation type="submission" date="2022-10" db="EMBL/GenBank/DDBJ databases">
        <authorList>
            <person name="Chen Y."/>
            <person name="Dougan E. K."/>
            <person name="Chan C."/>
            <person name="Rhodes N."/>
            <person name="Thang M."/>
        </authorList>
    </citation>
    <scope>NUCLEOTIDE SEQUENCE</scope>
</reference>
<dbReference type="SUPFAM" id="SSF56399">
    <property type="entry name" value="ADP-ribosylation"/>
    <property type="match status" value="2"/>
</dbReference>
<dbReference type="PROSITE" id="PS50222">
    <property type="entry name" value="EF_HAND_2"/>
    <property type="match status" value="1"/>
</dbReference>
<keyword evidence="5" id="KW-0406">Ion transport</keyword>
<dbReference type="InterPro" id="IPR050368">
    <property type="entry name" value="ClC-type_chloride_channel"/>
</dbReference>
<dbReference type="Proteomes" id="UP001152797">
    <property type="component" value="Unassembled WGS sequence"/>
</dbReference>
<feature type="domain" description="EF-hand" evidence="12">
    <location>
        <begin position="683"/>
        <end position="706"/>
    </location>
</feature>
<proteinExistence type="predicted"/>
<keyword evidence="4 11" id="KW-1133">Transmembrane helix</keyword>
<feature type="transmembrane region" description="Helical" evidence="11">
    <location>
        <begin position="468"/>
        <end position="487"/>
    </location>
</feature>
<dbReference type="InterPro" id="IPR014743">
    <property type="entry name" value="Cl-channel_core"/>
</dbReference>
<dbReference type="InterPro" id="IPR002048">
    <property type="entry name" value="EF_hand_dom"/>
</dbReference>
<evidence type="ECO:0000256" key="3">
    <source>
        <dbReference type="ARBA" id="ARBA00022692"/>
    </source>
</evidence>
<dbReference type="Gene3D" id="3.20.170.20">
    <property type="entry name" value="Protein of unknown function DUF952"/>
    <property type="match status" value="2"/>
</dbReference>
<feature type="transmembrane region" description="Helical" evidence="11">
    <location>
        <begin position="411"/>
        <end position="432"/>
    </location>
</feature>
<feature type="region of interest" description="Disordered" evidence="10">
    <location>
        <begin position="753"/>
        <end position="775"/>
    </location>
</feature>
<feature type="non-terminal residue" evidence="13">
    <location>
        <position position="1"/>
    </location>
</feature>
<feature type="transmembrane region" description="Helical" evidence="11">
    <location>
        <begin position="101"/>
        <end position="122"/>
    </location>
</feature>
<dbReference type="SUPFAM" id="SSF51182">
    <property type="entry name" value="RmlC-like cupins"/>
    <property type="match status" value="1"/>
</dbReference>
<evidence type="ECO:0000256" key="9">
    <source>
        <dbReference type="ARBA" id="ARBA00023303"/>
    </source>
</evidence>
<dbReference type="SUPFAM" id="SSF81340">
    <property type="entry name" value="Clc chloride channel"/>
    <property type="match status" value="1"/>
</dbReference>
<feature type="transmembrane region" description="Helical" evidence="11">
    <location>
        <begin position="45"/>
        <end position="64"/>
    </location>
</feature>
<keyword evidence="3 11" id="KW-0812">Transmembrane</keyword>
<keyword evidence="6 11" id="KW-0472">Membrane</keyword>
<name>A0A9P1C4L9_9DINO</name>
<dbReference type="OrthoDB" id="3335358at2759"/>
<keyword evidence="15" id="KW-1185">Reference proteome</keyword>
<organism evidence="13">
    <name type="scientific">Cladocopium goreaui</name>
    <dbReference type="NCBI Taxonomy" id="2562237"/>
    <lineage>
        <taxon>Eukaryota</taxon>
        <taxon>Sar</taxon>
        <taxon>Alveolata</taxon>
        <taxon>Dinophyceae</taxon>
        <taxon>Suessiales</taxon>
        <taxon>Symbiodiniaceae</taxon>
        <taxon>Cladocopium</taxon>
    </lineage>
</organism>
<dbReference type="InterPro" id="IPR009297">
    <property type="entry name" value="DUF952"/>
</dbReference>
<evidence type="ECO:0000313" key="13">
    <source>
        <dbReference type="EMBL" id="CAI3984612.1"/>
    </source>
</evidence>
<feature type="transmembrane region" description="Helical" evidence="11">
    <location>
        <begin position="379"/>
        <end position="399"/>
    </location>
</feature>
<sequence>MANVSDARDMEIPMAAGETAAEHPEEGNVMKELLDRPYINKHTGLDFLVMCFMGSVLGLLSIPYCAGVEDLPKFWLRHFGPAGFVEENLELSSQIFFRRGGASWILICWGFCTAVGVLKVLVKLDKFPSFIDELKHQHVDPLVNLKVVICCIASLSAGAVMGLEAGLGSVGAALGFLLWKLAEKILPSTSDTLSDQRRRIYILAGLAGAFGTIFPAPVVSVILVSEIATAGTERSVAEEEFMTGRRLPKKVFFYLVPVAVSAFVVTYAVNYAITKSHKIPPPLYDRGYDNLSVFTGVGLGAIAAVAVVIFLLIGALMKAIFSLVGSPLERRLGTPTRQIVTASLAGLITGVAIYLFPLACGSGKDGMMPTRALSHADKITVLELFGLALAKVVAYWACAHGGLVGGIFYPLLYFGLTLGEICAKVFHIDYLVAEPVMIGATPGALLPAPITALAFPVCMFVTGPTQTVPILTAIVIANAILVGWEILRSDAEHARHIRDQEWREREGAMDPIEEHLIQNHVSTLHRRGKPNANQADALVRSSRMESLLKRMWPEEPEVAQFMEFVFAEFRLSDLLEDDIVGSGRGRKALLKRLRRFFEELTSCRSEEMKAEPANSGEILGLDEPLQIVGASKTLGILGPSDAFKMSATGKVSRASFLEGLQRLRYDQWHLDDLFSRTDHTAGIDRDGSGDITIEDFLGFLKEAGPGGRYAKPVVAQTMPDLWHPGVRRERRRLNHSSIDGSAKLSQLNDWFSEDRSAQRERQKSARGSRPITSPSTVKLLSSASVPTLRWALLAGGQANLGRLGVFNNPKSRHQQSRELIYSYDPAPDLELESKEFLESRSIDELAGNVATQNDRISIALVKVSEPTSEPWLTLHYDEWMCVLKGRMVLLHGDLSSVEVLAGQTVFIAKGERFRPTFPEGNTEYIPVCLPAFRPDRCIREEDADSDVSNKLQELHGAKTGTAGYSADGVATSLAPGEDPEPEVMYHMCDKALWEAAKKADVAYFPPTFQADGFTHATAVPSRLLEVANHFYQDQVGEWICLRFRRSALLRLGIITKDEQAKPVGEKGVDAKAAAFVWPHVFGGIPPQVVEEVFPMERQGTAFVGILGLTKLKRVFKLATSSEVQRFKGQRRVCSDLDQKDGFVHLSDSSAAPNVARMFFANVEDLMILEIDAEKIPQPAKWIQGKMTDPEPSADVRQQAPSVIHYLLPEGCVHVYGDATNAESGVPWEAVARCEAVPWK</sequence>
<feature type="transmembrane region" description="Helical" evidence="11">
    <location>
        <begin position="293"/>
        <end position="317"/>
    </location>
</feature>
<dbReference type="EMBL" id="CAMXCT010000902">
    <property type="protein sequence ID" value="CAI3984612.1"/>
    <property type="molecule type" value="Genomic_DNA"/>
</dbReference>
<keyword evidence="2" id="KW-0813">Transport</keyword>
<keyword evidence="8" id="KW-0868">Chloride</keyword>
<keyword evidence="7" id="KW-0869">Chloride channel</keyword>
<dbReference type="InterPro" id="IPR018247">
    <property type="entry name" value="EF_Hand_1_Ca_BS"/>
</dbReference>
<dbReference type="GO" id="GO:0034707">
    <property type="term" value="C:chloride channel complex"/>
    <property type="evidence" value="ECO:0007669"/>
    <property type="project" value="UniProtKB-KW"/>
</dbReference>
<feature type="compositionally biased region" description="Basic and acidic residues" evidence="10">
    <location>
        <begin position="753"/>
        <end position="763"/>
    </location>
</feature>
<dbReference type="GO" id="GO:0005254">
    <property type="term" value="F:chloride channel activity"/>
    <property type="evidence" value="ECO:0007669"/>
    <property type="project" value="UniProtKB-KW"/>
</dbReference>
<evidence type="ECO:0000256" key="7">
    <source>
        <dbReference type="ARBA" id="ARBA00023173"/>
    </source>
</evidence>
<dbReference type="EMBL" id="CAMXCT030000902">
    <property type="protein sequence ID" value="CAL4771924.1"/>
    <property type="molecule type" value="Genomic_DNA"/>
</dbReference>
<evidence type="ECO:0000256" key="5">
    <source>
        <dbReference type="ARBA" id="ARBA00023065"/>
    </source>
</evidence>
<protein>
    <submittedName>
        <fullName evidence="14">Cupin 2 conserved barrel domain-containing protein</fullName>
    </submittedName>
</protein>
<keyword evidence="9" id="KW-0407">Ion channel</keyword>
<feature type="transmembrane region" description="Helical" evidence="11">
    <location>
        <begin position="444"/>
        <end position="461"/>
    </location>
</feature>
<dbReference type="InterPro" id="IPR011051">
    <property type="entry name" value="RmlC_Cupin_sf"/>
</dbReference>
<evidence type="ECO:0000256" key="6">
    <source>
        <dbReference type="ARBA" id="ARBA00023136"/>
    </source>
</evidence>
<dbReference type="PANTHER" id="PTHR43427">
    <property type="entry name" value="CHLORIDE CHANNEL PROTEIN CLC-E"/>
    <property type="match status" value="1"/>
</dbReference>
<dbReference type="EMBL" id="CAMXCT020000902">
    <property type="protein sequence ID" value="CAL1137987.1"/>
    <property type="molecule type" value="Genomic_DNA"/>
</dbReference>
<feature type="transmembrane region" description="Helical" evidence="11">
    <location>
        <begin position="338"/>
        <end position="359"/>
    </location>
</feature>
<reference evidence="14 15" key="2">
    <citation type="submission" date="2024-05" db="EMBL/GenBank/DDBJ databases">
        <authorList>
            <person name="Chen Y."/>
            <person name="Shah S."/>
            <person name="Dougan E. K."/>
            <person name="Thang M."/>
            <person name="Chan C."/>
        </authorList>
    </citation>
    <scope>NUCLEOTIDE SEQUENCE [LARGE SCALE GENOMIC DNA]</scope>
</reference>
<evidence type="ECO:0000256" key="2">
    <source>
        <dbReference type="ARBA" id="ARBA00022448"/>
    </source>
</evidence>
<evidence type="ECO:0000259" key="12">
    <source>
        <dbReference type="PROSITE" id="PS50222"/>
    </source>
</evidence>
<evidence type="ECO:0000313" key="15">
    <source>
        <dbReference type="Proteomes" id="UP001152797"/>
    </source>
</evidence>
<dbReference type="InterPro" id="IPR014710">
    <property type="entry name" value="RmlC-like_jellyroll"/>
</dbReference>
<dbReference type="PANTHER" id="PTHR43427:SF6">
    <property type="entry name" value="CHLORIDE CHANNEL PROTEIN CLC-E"/>
    <property type="match status" value="1"/>
</dbReference>
<evidence type="ECO:0000256" key="10">
    <source>
        <dbReference type="SAM" id="MobiDB-lite"/>
    </source>
</evidence>
<feature type="transmembrane region" description="Helical" evidence="11">
    <location>
        <begin position="251"/>
        <end position="273"/>
    </location>
</feature>
<feature type="transmembrane region" description="Helical" evidence="11">
    <location>
        <begin position="200"/>
        <end position="224"/>
    </location>
</feature>
<evidence type="ECO:0000256" key="4">
    <source>
        <dbReference type="ARBA" id="ARBA00022989"/>
    </source>
</evidence>
<dbReference type="Pfam" id="PF00654">
    <property type="entry name" value="Voltage_CLC"/>
    <property type="match status" value="1"/>
</dbReference>
<evidence type="ECO:0000256" key="11">
    <source>
        <dbReference type="SAM" id="Phobius"/>
    </source>
</evidence>